<name>A0ABV2K0B5_9GAMM</name>
<reference evidence="1 2" key="1">
    <citation type="submission" date="2024-06" db="EMBL/GenBank/DDBJ databases">
        <title>Sorghum-associated microbial communities from plants grown in Nebraska, USA.</title>
        <authorList>
            <person name="Schachtman D."/>
        </authorList>
    </citation>
    <scope>NUCLEOTIDE SEQUENCE [LARGE SCALE GENOMIC DNA]</scope>
    <source>
        <strain evidence="1 2">1073</strain>
    </source>
</reference>
<dbReference type="Proteomes" id="UP001549184">
    <property type="component" value="Unassembled WGS sequence"/>
</dbReference>
<comment type="caution">
    <text evidence="1">The sequence shown here is derived from an EMBL/GenBank/DDBJ whole genome shotgun (WGS) entry which is preliminary data.</text>
</comment>
<protein>
    <submittedName>
        <fullName evidence="1">Uncharacterized protein</fullName>
    </submittedName>
</protein>
<gene>
    <name evidence="1" type="ORF">ABIC75_003778</name>
</gene>
<dbReference type="EMBL" id="JBEPMU010000006">
    <property type="protein sequence ID" value="MET3654040.1"/>
    <property type="molecule type" value="Genomic_DNA"/>
</dbReference>
<accession>A0ABV2K0B5</accession>
<keyword evidence="2" id="KW-1185">Reference proteome</keyword>
<dbReference type="RefSeq" id="WP_354015414.1">
    <property type="nucleotide sequence ID" value="NZ_JBEPMU010000006.1"/>
</dbReference>
<evidence type="ECO:0000313" key="1">
    <source>
        <dbReference type="EMBL" id="MET3654040.1"/>
    </source>
</evidence>
<evidence type="ECO:0000313" key="2">
    <source>
        <dbReference type="Proteomes" id="UP001549184"/>
    </source>
</evidence>
<sequence length="74" mass="8060">MDAKKVDVLAVLNEFAFRVEPFGDEIEAEAQYIAARDAISDLIRSAEKLTNCCDPETTGWAETVSALARIGEPS</sequence>
<organism evidence="1 2">
    <name type="scientific">Dyella japonica</name>
    <dbReference type="NCBI Taxonomy" id="231455"/>
    <lineage>
        <taxon>Bacteria</taxon>
        <taxon>Pseudomonadati</taxon>
        <taxon>Pseudomonadota</taxon>
        <taxon>Gammaproteobacteria</taxon>
        <taxon>Lysobacterales</taxon>
        <taxon>Rhodanobacteraceae</taxon>
        <taxon>Dyella</taxon>
    </lineage>
</organism>
<proteinExistence type="predicted"/>